<evidence type="ECO:0000256" key="2">
    <source>
        <dbReference type="ARBA" id="ARBA00022801"/>
    </source>
</evidence>
<protein>
    <recommendedName>
        <fullName evidence="5">Exonuclease domain-containing protein</fullName>
    </recommendedName>
</protein>
<dbReference type="InterPro" id="IPR047021">
    <property type="entry name" value="REXO1/3/4-like"/>
</dbReference>
<feature type="non-terminal residue" evidence="3">
    <location>
        <position position="123"/>
    </location>
</feature>
<dbReference type="GO" id="GO:0005634">
    <property type="term" value="C:nucleus"/>
    <property type="evidence" value="ECO:0007669"/>
    <property type="project" value="TreeGrafter"/>
</dbReference>
<sequence length="123" mass="14110">INMKSVIQKGIPFGRAQSEVDQILHRNLVVGHDLDQDLKALDLHNEISQEYRRDTACARMFVLWQTAPSKGWQKPKLANLAREHLNINIQENFHNAAEDAITAMKLYKKFKVCSASDWAKPIK</sequence>
<dbReference type="EMBL" id="CAJVCH010490983">
    <property type="protein sequence ID" value="CAG7820821.1"/>
    <property type="molecule type" value="Genomic_DNA"/>
</dbReference>
<dbReference type="OrthoDB" id="8191639at2759"/>
<accession>A0A8J2KVY2</accession>
<dbReference type="PANTHER" id="PTHR12801">
    <property type="entry name" value="RNA EXONUCLEASE REXO1 / RECO3 FAMILY MEMBER-RELATED"/>
    <property type="match status" value="1"/>
</dbReference>
<reference evidence="3" key="1">
    <citation type="submission" date="2021-06" db="EMBL/GenBank/DDBJ databases">
        <authorList>
            <person name="Hodson N. C."/>
            <person name="Mongue J. A."/>
            <person name="Jaron S. K."/>
        </authorList>
    </citation>
    <scope>NUCLEOTIDE SEQUENCE</scope>
</reference>
<keyword evidence="4" id="KW-1185">Reference proteome</keyword>
<dbReference type="PANTHER" id="PTHR12801:SF45">
    <property type="entry name" value="RNA EXONUCLEASE 4"/>
    <property type="match status" value="1"/>
</dbReference>
<evidence type="ECO:0008006" key="5">
    <source>
        <dbReference type="Google" id="ProtNLM"/>
    </source>
</evidence>
<evidence type="ECO:0000313" key="3">
    <source>
        <dbReference type="EMBL" id="CAG7820821.1"/>
    </source>
</evidence>
<organism evidence="3 4">
    <name type="scientific">Allacma fusca</name>
    <dbReference type="NCBI Taxonomy" id="39272"/>
    <lineage>
        <taxon>Eukaryota</taxon>
        <taxon>Metazoa</taxon>
        <taxon>Ecdysozoa</taxon>
        <taxon>Arthropoda</taxon>
        <taxon>Hexapoda</taxon>
        <taxon>Collembola</taxon>
        <taxon>Symphypleona</taxon>
        <taxon>Sminthuridae</taxon>
        <taxon>Allacma</taxon>
    </lineage>
</organism>
<dbReference type="AlphaFoldDB" id="A0A8J2KVY2"/>
<keyword evidence="1" id="KW-0540">Nuclease</keyword>
<comment type="caution">
    <text evidence="3">The sequence shown here is derived from an EMBL/GenBank/DDBJ whole genome shotgun (WGS) entry which is preliminary data.</text>
</comment>
<keyword evidence="2" id="KW-0378">Hydrolase</keyword>
<dbReference type="Proteomes" id="UP000708208">
    <property type="component" value="Unassembled WGS sequence"/>
</dbReference>
<dbReference type="GO" id="GO:0004527">
    <property type="term" value="F:exonuclease activity"/>
    <property type="evidence" value="ECO:0007669"/>
    <property type="project" value="InterPro"/>
</dbReference>
<evidence type="ECO:0000256" key="1">
    <source>
        <dbReference type="ARBA" id="ARBA00022722"/>
    </source>
</evidence>
<proteinExistence type="predicted"/>
<feature type="non-terminal residue" evidence="3">
    <location>
        <position position="1"/>
    </location>
</feature>
<evidence type="ECO:0000313" key="4">
    <source>
        <dbReference type="Proteomes" id="UP000708208"/>
    </source>
</evidence>
<gene>
    <name evidence="3" type="ORF">AFUS01_LOCUS31192</name>
</gene>
<name>A0A8J2KVY2_9HEXA</name>